<name>A0ABU1PCN9_9BURK</name>
<comment type="caution">
    <text evidence="2">The sequence shown here is derived from an EMBL/GenBank/DDBJ whole genome shotgun (WGS) entry which is preliminary data.</text>
</comment>
<feature type="region of interest" description="Disordered" evidence="1">
    <location>
        <begin position="96"/>
        <end position="115"/>
    </location>
</feature>
<organism evidence="2 3">
    <name type="scientific">Herbaspirillum frisingense</name>
    <dbReference type="NCBI Taxonomy" id="92645"/>
    <lineage>
        <taxon>Bacteria</taxon>
        <taxon>Pseudomonadati</taxon>
        <taxon>Pseudomonadota</taxon>
        <taxon>Betaproteobacteria</taxon>
        <taxon>Burkholderiales</taxon>
        <taxon>Oxalobacteraceae</taxon>
        <taxon>Herbaspirillum</taxon>
    </lineage>
</organism>
<dbReference type="Proteomes" id="UP001260715">
    <property type="component" value="Unassembled WGS sequence"/>
</dbReference>
<accession>A0ABU1PCN9</accession>
<feature type="compositionally biased region" description="Polar residues" evidence="1">
    <location>
        <begin position="98"/>
        <end position="110"/>
    </location>
</feature>
<dbReference type="EMBL" id="JAVDSJ010000002">
    <property type="protein sequence ID" value="MDR6583686.1"/>
    <property type="molecule type" value="Genomic_DNA"/>
</dbReference>
<gene>
    <name evidence="2" type="ORF">J2W50_001884</name>
</gene>
<evidence type="ECO:0000256" key="1">
    <source>
        <dbReference type="SAM" id="MobiDB-lite"/>
    </source>
</evidence>
<proteinExistence type="predicted"/>
<sequence length="188" mass="20164">MERIKIIHAWCSATFSTGRKPLPALVYSHMAAFTRCCRGAAESAGVVSRKKLSHVLVLPLDQTNPAAIDSQPIEQVTSHPQAGPGGFHPLTAAHAERTAQTQPPRQTPAASGNGDISLAYQGRATSLNRRIPAGWAHSVCAASASSVRARRALHRASSFGSLLAFLLIDFSRYFFDQGDSHPVPVRQS</sequence>
<evidence type="ECO:0000313" key="3">
    <source>
        <dbReference type="Proteomes" id="UP001260715"/>
    </source>
</evidence>
<dbReference type="RefSeq" id="WP_146012859.1">
    <property type="nucleotide sequence ID" value="NZ_JAVDSJ010000002.1"/>
</dbReference>
<protein>
    <submittedName>
        <fullName evidence="2">Uncharacterized protein</fullName>
    </submittedName>
</protein>
<keyword evidence="3" id="KW-1185">Reference proteome</keyword>
<reference evidence="2 3" key="1">
    <citation type="submission" date="2023-07" db="EMBL/GenBank/DDBJ databases">
        <title>Sorghum-associated microbial communities from plants grown in Nebraska, USA.</title>
        <authorList>
            <person name="Schachtman D."/>
        </authorList>
    </citation>
    <scope>NUCLEOTIDE SEQUENCE [LARGE SCALE GENOMIC DNA]</scope>
    <source>
        <strain evidence="2 3">596</strain>
    </source>
</reference>
<evidence type="ECO:0000313" key="2">
    <source>
        <dbReference type="EMBL" id="MDR6583686.1"/>
    </source>
</evidence>